<dbReference type="VEuPathDB" id="FungiDB:JI435_163740"/>
<dbReference type="EMBL" id="CP069038">
    <property type="protein sequence ID" value="QRD03766.1"/>
    <property type="molecule type" value="Genomic_DNA"/>
</dbReference>
<name>A0A7U2FEF9_PHANO</name>
<organism evidence="3 4">
    <name type="scientific">Phaeosphaeria nodorum (strain SN15 / ATCC MYA-4574 / FGSC 10173)</name>
    <name type="common">Glume blotch fungus</name>
    <name type="synonym">Parastagonospora nodorum</name>
    <dbReference type="NCBI Taxonomy" id="321614"/>
    <lineage>
        <taxon>Eukaryota</taxon>
        <taxon>Fungi</taxon>
        <taxon>Dikarya</taxon>
        <taxon>Ascomycota</taxon>
        <taxon>Pezizomycotina</taxon>
        <taxon>Dothideomycetes</taxon>
        <taxon>Pleosporomycetidae</taxon>
        <taxon>Pleosporales</taxon>
        <taxon>Pleosporineae</taxon>
        <taxon>Phaeosphaeriaceae</taxon>
        <taxon>Parastagonospora</taxon>
    </lineage>
</organism>
<proteinExistence type="predicted"/>
<evidence type="ECO:0000256" key="2">
    <source>
        <dbReference type="SAM" id="SignalP"/>
    </source>
</evidence>
<keyword evidence="4" id="KW-1185">Reference proteome</keyword>
<dbReference type="Proteomes" id="UP000663193">
    <property type="component" value="Chromosome 16"/>
</dbReference>
<protein>
    <recommendedName>
        <fullName evidence="5">Ig-like domain-containing protein</fullName>
    </recommendedName>
</protein>
<dbReference type="OrthoDB" id="3691081at2759"/>
<evidence type="ECO:0000313" key="3">
    <source>
        <dbReference type="EMBL" id="QRD03766.1"/>
    </source>
</evidence>
<evidence type="ECO:0000313" key="4">
    <source>
        <dbReference type="Proteomes" id="UP000663193"/>
    </source>
</evidence>
<feature type="compositionally biased region" description="Low complexity" evidence="1">
    <location>
        <begin position="252"/>
        <end position="270"/>
    </location>
</feature>
<feature type="signal peptide" evidence="2">
    <location>
        <begin position="1"/>
        <end position="22"/>
    </location>
</feature>
<keyword evidence="2" id="KW-0732">Signal</keyword>
<gene>
    <name evidence="3" type="ORF">JI435_163740</name>
</gene>
<accession>A0A7U2FEF9</accession>
<reference evidence="4" key="1">
    <citation type="journal article" date="2021" name="BMC Genomics">
        <title>Chromosome-level genome assembly and manually-curated proteome of model necrotroph Parastagonospora nodorum Sn15 reveals a genome-wide trove of candidate effector homologs, and redundancy of virulence-related functions within an accessory chromosome.</title>
        <authorList>
            <person name="Bertazzoni S."/>
            <person name="Jones D.A.B."/>
            <person name="Phan H.T."/>
            <person name="Tan K.-C."/>
            <person name="Hane J.K."/>
        </authorList>
    </citation>
    <scope>NUCLEOTIDE SEQUENCE [LARGE SCALE GENOMIC DNA]</scope>
    <source>
        <strain evidence="4">SN15 / ATCC MYA-4574 / FGSC 10173)</strain>
    </source>
</reference>
<dbReference type="AlphaFoldDB" id="A0A7U2FEF9"/>
<feature type="region of interest" description="Disordered" evidence="1">
    <location>
        <begin position="240"/>
        <end position="271"/>
    </location>
</feature>
<feature type="chain" id="PRO_5031444035" description="Ig-like domain-containing protein" evidence="2">
    <location>
        <begin position="23"/>
        <end position="458"/>
    </location>
</feature>
<evidence type="ECO:0000256" key="1">
    <source>
        <dbReference type="SAM" id="MobiDB-lite"/>
    </source>
</evidence>
<dbReference type="OMA" id="WSINTIN"/>
<evidence type="ECO:0008006" key="5">
    <source>
        <dbReference type="Google" id="ProtNLM"/>
    </source>
</evidence>
<sequence length="458" mass="50027">MTRLTPILLSALLSALTTSVGAKSKGDQVRLYQWTSDKCNDMPKGGNIDVKRNECVNIEGRSFRPKIDTKRQKWLDEVNDGNLQCALVIFDQSNCPEQDQADSIMYLPHDIDECYTSPTTYSVGSVKFLCAPATVNHNVTSTYTSTSTATSWSIGSDDQVTPVTHTSTLYSTSTISKVASASMDISARAAEVRKKENVVSVWMKHPWSGSTVCYECYTKKSNDLGWVKCKARLNEAHMCGPRPDENPGDKPATTTTTATTSTTTTVTQSTLRPGTQIETTTVKAPGAQPSLQARSWHKKVAFRSPWQKDQRYCADAEWEKRGKPNTEIRLQKVHLAKSKDDCASNESIDLPQAPEPILETATGTDILTDTVTATGYTAKATVTKTIYTAIVVSTVTVSEAEGAATPSTTYWPTQFTLTTLTSTSFTITTLVPQETVATKYMGAALADDRADVPVHRDL</sequence>